<name>A0A0S8GD80_UNCW3</name>
<feature type="transmembrane region" description="Helical" evidence="5">
    <location>
        <begin position="13"/>
        <end position="29"/>
    </location>
</feature>
<feature type="transmembrane region" description="Helical" evidence="5">
    <location>
        <begin position="115"/>
        <end position="134"/>
    </location>
</feature>
<evidence type="ECO:0000259" key="6">
    <source>
        <dbReference type="Pfam" id="PF04932"/>
    </source>
</evidence>
<feature type="transmembrane region" description="Helical" evidence="5">
    <location>
        <begin position="58"/>
        <end position="78"/>
    </location>
</feature>
<feature type="transmembrane region" description="Helical" evidence="5">
    <location>
        <begin position="85"/>
        <end position="103"/>
    </location>
</feature>
<dbReference type="Pfam" id="PF04932">
    <property type="entry name" value="Wzy_C"/>
    <property type="match status" value="1"/>
</dbReference>
<comment type="caution">
    <text evidence="7">The sequence shown here is derived from an EMBL/GenBank/DDBJ whole genome shotgun (WGS) entry which is preliminary data.</text>
</comment>
<proteinExistence type="predicted"/>
<dbReference type="GO" id="GO:0016020">
    <property type="term" value="C:membrane"/>
    <property type="evidence" value="ECO:0007669"/>
    <property type="project" value="UniProtKB-SubCell"/>
</dbReference>
<evidence type="ECO:0000313" key="7">
    <source>
        <dbReference type="EMBL" id="KPK71075.1"/>
    </source>
</evidence>
<feature type="transmembrane region" description="Helical" evidence="5">
    <location>
        <begin position="328"/>
        <end position="348"/>
    </location>
</feature>
<feature type="transmembrane region" description="Helical" evidence="5">
    <location>
        <begin position="283"/>
        <end position="307"/>
    </location>
</feature>
<evidence type="ECO:0000256" key="3">
    <source>
        <dbReference type="ARBA" id="ARBA00022989"/>
    </source>
</evidence>
<dbReference type="PANTHER" id="PTHR37422">
    <property type="entry name" value="TEICHURONIC ACID BIOSYNTHESIS PROTEIN TUAE"/>
    <property type="match status" value="1"/>
</dbReference>
<dbReference type="AlphaFoldDB" id="A0A0S8GD80"/>
<comment type="subcellular location">
    <subcellularLocation>
        <location evidence="1">Membrane</location>
        <topology evidence="1">Multi-pass membrane protein</topology>
    </subcellularLocation>
</comment>
<dbReference type="Proteomes" id="UP000051096">
    <property type="component" value="Unassembled WGS sequence"/>
</dbReference>
<dbReference type="InterPro" id="IPR051533">
    <property type="entry name" value="WaaL-like"/>
</dbReference>
<protein>
    <recommendedName>
        <fullName evidence="6">O-antigen ligase-related domain-containing protein</fullName>
    </recommendedName>
</protein>
<feature type="transmembrane region" description="Helical" evidence="5">
    <location>
        <begin position="368"/>
        <end position="389"/>
    </location>
</feature>
<evidence type="ECO:0000256" key="2">
    <source>
        <dbReference type="ARBA" id="ARBA00022692"/>
    </source>
</evidence>
<keyword evidence="3 5" id="KW-1133">Transmembrane helix</keyword>
<organism evidence="7 8">
    <name type="scientific">candidate division WOR_3 bacterium SM23_60</name>
    <dbReference type="NCBI Taxonomy" id="1703780"/>
    <lineage>
        <taxon>Bacteria</taxon>
        <taxon>Bacteria division WOR-3</taxon>
    </lineage>
</organism>
<evidence type="ECO:0000256" key="1">
    <source>
        <dbReference type="ARBA" id="ARBA00004141"/>
    </source>
</evidence>
<dbReference type="PANTHER" id="PTHR37422:SF13">
    <property type="entry name" value="LIPOPOLYSACCHARIDE BIOSYNTHESIS PROTEIN PA4999-RELATED"/>
    <property type="match status" value="1"/>
</dbReference>
<accession>A0A0S8GD80</accession>
<evidence type="ECO:0000256" key="4">
    <source>
        <dbReference type="ARBA" id="ARBA00023136"/>
    </source>
</evidence>
<keyword evidence="4 5" id="KW-0472">Membrane</keyword>
<dbReference type="InterPro" id="IPR007016">
    <property type="entry name" value="O-antigen_ligase-rel_domated"/>
</dbReference>
<feature type="transmembrane region" description="Helical" evidence="5">
    <location>
        <begin position="208"/>
        <end position="230"/>
    </location>
</feature>
<evidence type="ECO:0000256" key="5">
    <source>
        <dbReference type="SAM" id="Phobius"/>
    </source>
</evidence>
<dbReference type="EMBL" id="LJUO01000072">
    <property type="protein sequence ID" value="KPK71075.1"/>
    <property type="molecule type" value="Genomic_DNA"/>
</dbReference>
<feature type="transmembrane region" description="Helical" evidence="5">
    <location>
        <begin position="434"/>
        <end position="450"/>
    </location>
</feature>
<feature type="transmembrane region" description="Helical" evidence="5">
    <location>
        <begin position="169"/>
        <end position="187"/>
    </location>
</feature>
<feature type="domain" description="O-antigen ligase-related" evidence="6">
    <location>
        <begin position="245"/>
        <end position="375"/>
    </location>
</feature>
<reference evidence="7 8" key="1">
    <citation type="journal article" date="2015" name="Microbiome">
        <title>Genomic resolution of linkages in carbon, nitrogen, and sulfur cycling among widespread estuary sediment bacteria.</title>
        <authorList>
            <person name="Baker B.J."/>
            <person name="Lazar C.S."/>
            <person name="Teske A.P."/>
            <person name="Dick G.J."/>
        </authorList>
    </citation>
    <scope>NUCLEOTIDE SEQUENCE [LARGE SCALE GENOMIC DNA]</scope>
    <source>
        <strain evidence="7">SM23_60</strain>
    </source>
</reference>
<feature type="transmembrane region" description="Helical" evidence="5">
    <location>
        <begin position="141"/>
        <end position="157"/>
    </location>
</feature>
<feature type="transmembrane region" description="Helical" evidence="5">
    <location>
        <begin position="401"/>
        <end position="419"/>
    </location>
</feature>
<sequence>MERLRQYLRNPKYWLYVSLMLLCVLTICYHQIEIALKIFLPITVVLIFSNIIDFPRSLVFAVVFSCILSLIIVDYQVLPGYSFRLGLSDTIIYVQVILLMIYLTLNPRVPRSRDFFRYPIALFFLAAIISLIVASDRVVSISYLLLLVTGYLLYRYIVVVFNTEKDVELLTWVCIVALAFIVVRALAVMSAGDPQARAGIFLASRTGFVFSGPNGLAGIMVMLLPFTFMAFYYRKWIVKVGVLLVFLVGIYLLTRTYSRNGYLSFMLSILVMAVLLAKMKGRFALVSLVVLGIPVLFVGTSVLLRLFSVTMFRLDPSALLRLVMWKSAINLFAEYPLTGVGIANFYHATRVVRIGFCHNLYLNSFAEMGLIGGTAVLALLIMIFWQLFGTFRVLRVGFSKYLNVCLIGSWVAFFTNHMFDQVCFFVDRTSEMKFFWLLMGLTAIFLISTRKPNVKQDAHS</sequence>
<keyword evidence="2 5" id="KW-0812">Transmembrane</keyword>
<feature type="transmembrane region" description="Helical" evidence="5">
    <location>
        <begin position="236"/>
        <end position="254"/>
    </location>
</feature>
<evidence type="ECO:0000313" key="8">
    <source>
        <dbReference type="Proteomes" id="UP000051096"/>
    </source>
</evidence>
<feature type="transmembrane region" description="Helical" evidence="5">
    <location>
        <begin position="261"/>
        <end position="277"/>
    </location>
</feature>
<gene>
    <name evidence="7" type="ORF">AMJ87_07805</name>
</gene>